<protein>
    <submittedName>
        <fullName evidence="3">Dirigent protein</fullName>
    </submittedName>
</protein>
<dbReference type="Proteomes" id="UP000271087">
    <property type="component" value="Unassembled WGS sequence"/>
</dbReference>
<evidence type="ECO:0000313" key="2">
    <source>
        <dbReference type="Proteomes" id="UP000271087"/>
    </source>
</evidence>
<reference evidence="1 2" key="2">
    <citation type="submission" date="2018-08" db="EMBL/GenBank/DDBJ databases">
        <authorList>
            <person name="Laetsch R D."/>
            <person name="Stevens L."/>
            <person name="Kumar S."/>
            <person name="Blaxter L. M."/>
        </authorList>
    </citation>
    <scope>NUCLEOTIDE SEQUENCE [LARGE SCALE GENOMIC DNA]</scope>
</reference>
<evidence type="ECO:0000313" key="1">
    <source>
        <dbReference type="EMBL" id="VDM98097.1"/>
    </source>
</evidence>
<gene>
    <name evidence="1" type="ORF">NOO_LOCUS12122</name>
</gene>
<dbReference type="AlphaFoldDB" id="A0A182EVD3"/>
<proteinExistence type="predicted"/>
<evidence type="ECO:0000313" key="3">
    <source>
        <dbReference type="WBParaSite" id="nOo.2.0.1.t12122-RA"/>
    </source>
</evidence>
<accession>A0A182EVD3</accession>
<dbReference type="WBParaSite" id="nOo.2.0.1.t12122-RA">
    <property type="protein sequence ID" value="nOo.2.0.1.t12122-RA"/>
    <property type="gene ID" value="nOo.2.0.1.g12122"/>
</dbReference>
<sequence>MGVHYVSTGRGVKLAISTDLSMEIIMGNKGQFNGEREGTNEFFTLRNIHVLQLGNFTSSGKEERQERRIS</sequence>
<reference evidence="3" key="1">
    <citation type="submission" date="2016-06" db="UniProtKB">
        <authorList>
            <consortium name="WormBaseParasite"/>
        </authorList>
    </citation>
    <scope>IDENTIFICATION</scope>
</reference>
<dbReference type="EMBL" id="UYRW01009729">
    <property type="protein sequence ID" value="VDM98097.1"/>
    <property type="molecule type" value="Genomic_DNA"/>
</dbReference>
<keyword evidence="2" id="KW-1185">Reference proteome</keyword>
<organism evidence="3">
    <name type="scientific">Onchocerca ochengi</name>
    <name type="common">Filarial nematode worm</name>
    <dbReference type="NCBI Taxonomy" id="42157"/>
    <lineage>
        <taxon>Eukaryota</taxon>
        <taxon>Metazoa</taxon>
        <taxon>Ecdysozoa</taxon>
        <taxon>Nematoda</taxon>
        <taxon>Chromadorea</taxon>
        <taxon>Rhabditida</taxon>
        <taxon>Spirurina</taxon>
        <taxon>Spiruromorpha</taxon>
        <taxon>Filarioidea</taxon>
        <taxon>Onchocercidae</taxon>
        <taxon>Onchocerca</taxon>
    </lineage>
</organism>
<name>A0A182EVD3_ONCOC</name>